<evidence type="ECO:0000313" key="2">
    <source>
        <dbReference type="EMBL" id="VAW63840.1"/>
    </source>
</evidence>
<organism evidence="2">
    <name type="scientific">hydrothermal vent metagenome</name>
    <dbReference type="NCBI Taxonomy" id="652676"/>
    <lineage>
        <taxon>unclassified sequences</taxon>
        <taxon>metagenomes</taxon>
        <taxon>ecological metagenomes</taxon>
    </lineage>
</organism>
<gene>
    <name evidence="2" type="ORF">MNBD_GAMMA08-3081</name>
</gene>
<accession>A0A3B0XGW9</accession>
<sequence length="59" mass="6669">MDWLKIGSAVFLLAMIVYMWPRMKHAVANAPKGTMNDWMGYIIPMAAVVGFIILLIKMV</sequence>
<keyword evidence="1" id="KW-0472">Membrane</keyword>
<keyword evidence="1" id="KW-0812">Transmembrane</keyword>
<protein>
    <submittedName>
        <fullName evidence="2">Uncharacterized protein</fullName>
    </submittedName>
</protein>
<name>A0A3B0XGW9_9ZZZZ</name>
<reference evidence="2" key="1">
    <citation type="submission" date="2018-06" db="EMBL/GenBank/DDBJ databases">
        <authorList>
            <person name="Zhirakovskaya E."/>
        </authorList>
    </citation>
    <scope>NUCLEOTIDE SEQUENCE</scope>
</reference>
<keyword evidence="1" id="KW-1133">Transmembrane helix</keyword>
<dbReference type="AlphaFoldDB" id="A0A3B0XGW9"/>
<evidence type="ECO:0000256" key="1">
    <source>
        <dbReference type="SAM" id="Phobius"/>
    </source>
</evidence>
<proteinExistence type="predicted"/>
<feature type="transmembrane region" description="Helical" evidence="1">
    <location>
        <begin position="38"/>
        <end position="56"/>
    </location>
</feature>
<dbReference type="EMBL" id="UOFH01000259">
    <property type="protein sequence ID" value="VAW63840.1"/>
    <property type="molecule type" value="Genomic_DNA"/>
</dbReference>